<keyword evidence="2" id="KW-1185">Reference proteome</keyword>
<accession>A0A7J6BGR1</accession>
<reference evidence="1 2" key="1">
    <citation type="submission" date="2020-02" db="EMBL/GenBank/DDBJ databases">
        <title>A chromosome-scale genome assembly of the black bullhead catfish (Ameiurus melas).</title>
        <authorList>
            <person name="Wen M."/>
            <person name="Zham M."/>
            <person name="Cabau C."/>
            <person name="Klopp C."/>
            <person name="Donnadieu C."/>
            <person name="Roques C."/>
            <person name="Bouchez O."/>
            <person name="Lampietro C."/>
            <person name="Jouanno E."/>
            <person name="Herpin A."/>
            <person name="Louis A."/>
            <person name="Berthelot C."/>
            <person name="Parey E."/>
            <person name="Roest-Crollius H."/>
            <person name="Braasch I."/>
            <person name="Postlethwait J."/>
            <person name="Robinson-Rechavi M."/>
            <person name="Echchiki A."/>
            <person name="Begum T."/>
            <person name="Montfort J."/>
            <person name="Schartl M."/>
            <person name="Bobe J."/>
            <person name="Guiguen Y."/>
        </authorList>
    </citation>
    <scope>NUCLEOTIDE SEQUENCE [LARGE SCALE GENOMIC DNA]</scope>
    <source>
        <strain evidence="1">M_S1</strain>
        <tissue evidence="1">Blood</tissue>
    </source>
</reference>
<comment type="caution">
    <text evidence="1">The sequence shown here is derived from an EMBL/GenBank/DDBJ whole genome shotgun (WGS) entry which is preliminary data.</text>
</comment>
<proteinExistence type="predicted"/>
<dbReference type="AlphaFoldDB" id="A0A7J6BGR1"/>
<organism evidence="1 2">
    <name type="scientific">Ameiurus melas</name>
    <name type="common">Black bullhead</name>
    <name type="synonym">Silurus melas</name>
    <dbReference type="NCBI Taxonomy" id="219545"/>
    <lineage>
        <taxon>Eukaryota</taxon>
        <taxon>Metazoa</taxon>
        <taxon>Chordata</taxon>
        <taxon>Craniata</taxon>
        <taxon>Vertebrata</taxon>
        <taxon>Euteleostomi</taxon>
        <taxon>Actinopterygii</taxon>
        <taxon>Neopterygii</taxon>
        <taxon>Teleostei</taxon>
        <taxon>Ostariophysi</taxon>
        <taxon>Siluriformes</taxon>
        <taxon>Ictaluridae</taxon>
        <taxon>Ameiurus</taxon>
    </lineage>
</organism>
<dbReference type="Proteomes" id="UP000593565">
    <property type="component" value="Unassembled WGS sequence"/>
</dbReference>
<sequence>MFHFRALKKLVNEQQNDSDVYQDAALFSLRSNLHTSKEHSPFLQYVWERGGVPAEVPAEMLVTDAYLHLVTEKQQMKFLIMEIRLCPVNVGTRWIHVFAEQDLLRGTISNVQTSSEAFSSARRKIACTLLSCGCEA</sequence>
<dbReference type="EMBL" id="JAAGNN010000001">
    <property type="protein sequence ID" value="KAF4094072.1"/>
    <property type="molecule type" value="Genomic_DNA"/>
</dbReference>
<evidence type="ECO:0000313" key="2">
    <source>
        <dbReference type="Proteomes" id="UP000593565"/>
    </source>
</evidence>
<evidence type="ECO:0000313" key="1">
    <source>
        <dbReference type="EMBL" id="KAF4094072.1"/>
    </source>
</evidence>
<protein>
    <submittedName>
        <fullName evidence="1">Uncharacterized protein</fullName>
    </submittedName>
</protein>
<name>A0A7J6BGR1_AMEME</name>
<gene>
    <name evidence="1" type="ORF">AMELA_G00009160</name>
</gene>